<proteinExistence type="predicted"/>
<evidence type="ECO:0000313" key="2">
    <source>
        <dbReference type="Proteomes" id="UP000519573"/>
    </source>
</evidence>
<dbReference type="RefSeq" id="WP_185577379.1">
    <property type="nucleotide sequence ID" value="NZ_JAARYH010000010.1"/>
</dbReference>
<name>A0A7X1D710_9LIST</name>
<dbReference type="Pfam" id="PF10704">
    <property type="entry name" value="DUF2508"/>
    <property type="match status" value="1"/>
</dbReference>
<accession>A0A7X1D710</accession>
<dbReference type="AlphaFoldDB" id="A0A7X1D710"/>
<sequence>MESRSNKNAKTKRHRKQKIGKFHKSYDTYLLELMEVTQEKWNQQKGIVHKSFGYNPESEYELKKAEAKYFYLFREARQRQLRNSPK</sequence>
<dbReference type="Proteomes" id="UP000519573">
    <property type="component" value="Unassembled WGS sequence"/>
</dbReference>
<dbReference type="EMBL" id="JAARYH010000010">
    <property type="protein sequence ID" value="MBC2168069.1"/>
    <property type="molecule type" value="Genomic_DNA"/>
</dbReference>
<dbReference type="InterPro" id="IPR019644">
    <property type="entry name" value="DUF2508"/>
</dbReference>
<organism evidence="1 2">
    <name type="scientific">Listeria booriae</name>
    <dbReference type="NCBI Taxonomy" id="1552123"/>
    <lineage>
        <taxon>Bacteria</taxon>
        <taxon>Bacillati</taxon>
        <taxon>Bacillota</taxon>
        <taxon>Bacilli</taxon>
        <taxon>Bacillales</taxon>
        <taxon>Listeriaceae</taxon>
        <taxon>Listeria</taxon>
    </lineage>
</organism>
<evidence type="ECO:0000313" key="1">
    <source>
        <dbReference type="EMBL" id="MBC2168069.1"/>
    </source>
</evidence>
<reference evidence="1 2" key="1">
    <citation type="submission" date="2020-03" db="EMBL/GenBank/DDBJ databases">
        <title>Soil Listeria distribution.</title>
        <authorList>
            <person name="Liao J."/>
            <person name="Wiedmann M."/>
        </authorList>
    </citation>
    <scope>NUCLEOTIDE SEQUENCE [LARGE SCALE GENOMIC DNA]</scope>
    <source>
        <strain evidence="1 2">FSL L7-0245</strain>
    </source>
</reference>
<gene>
    <name evidence="1" type="ORF">HCB26_15945</name>
</gene>
<protein>
    <submittedName>
        <fullName evidence="1">YaaL family protein</fullName>
    </submittedName>
</protein>
<comment type="caution">
    <text evidence="1">The sequence shown here is derived from an EMBL/GenBank/DDBJ whole genome shotgun (WGS) entry which is preliminary data.</text>
</comment>